<dbReference type="Pfam" id="PF04378">
    <property type="entry name" value="RsmJ"/>
    <property type="match status" value="1"/>
</dbReference>
<name>A0A2P9ARY0_9HYPH</name>
<dbReference type="Proteomes" id="UP000245698">
    <property type="component" value="Unassembled WGS sequence"/>
</dbReference>
<proteinExistence type="inferred from homology"/>
<comment type="function">
    <text evidence="1">Specifically methylates the adenine in position 2030 of 23S rRNA.</text>
</comment>
<dbReference type="GO" id="GO:0070475">
    <property type="term" value="P:rRNA base methylation"/>
    <property type="evidence" value="ECO:0007669"/>
    <property type="project" value="UniProtKB-UniRule"/>
</dbReference>
<dbReference type="AlphaFoldDB" id="A0A2P9ARY0"/>
<reference evidence="3" key="1">
    <citation type="submission" date="2016-12" db="EMBL/GenBank/DDBJ databases">
        <authorList>
            <person name="Brunel B."/>
        </authorList>
    </citation>
    <scope>NUCLEOTIDE SEQUENCE [LARGE SCALE GENOMIC DNA]</scope>
</reference>
<dbReference type="EC" id="2.1.1.266" evidence="1"/>
<dbReference type="Gene3D" id="3.40.50.150">
    <property type="entry name" value="Vaccinia Virus protein VP39"/>
    <property type="match status" value="1"/>
</dbReference>
<sequence>MNYRHAFHAGNHTEVFKHGALTLILEHLLQKPAPFAVLDTHGGIGIYDLFSEEALRTNERDAGVNKVFGKKLSSAPMYLKTLEDLIAQSLGVYPGSPERVRHALREKDRLIVCELHPEDGSLLKERYRKDRRVSVHQRDGYEAVGAMLPPPEQRGLVFIDPPFERKGETDQIATALQSGYRNWATGIYAIWYPIKDAILGDRIANAAVGAGFKNVLRTEFCPYRRDGVTLAGSGLAICNPPWMIDNRLQRLCQELAALLGGTRTTSALKAGDKALGAVPNNSGFWDIRKFITKAAKGLDGATQVPIQSSIGGALLDARDAASKAPTSQAFSTR</sequence>
<dbReference type="GO" id="GO:0003723">
    <property type="term" value="F:RNA binding"/>
    <property type="evidence" value="ECO:0007669"/>
    <property type="project" value="UniProtKB-UniRule"/>
</dbReference>
<dbReference type="PANTHER" id="PTHR37426">
    <property type="entry name" value="RIBOSOMAL RNA LARGE SUBUNIT METHYLTRANSFERASE J"/>
    <property type="match status" value="1"/>
</dbReference>
<feature type="site" description="Interaction with substrate rRNA" evidence="1">
    <location>
        <position position="3"/>
    </location>
</feature>
<feature type="binding site" evidence="1">
    <location>
        <position position="114"/>
    </location>
    <ligand>
        <name>S-adenosyl-L-methionine</name>
        <dbReference type="ChEBI" id="CHEBI:59789"/>
    </ligand>
</feature>
<organism evidence="2 3">
    <name type="scientific">Mesorhizobium delmotii</name>
    <dbReference type="NCBI Taxonomy" id="1631247"/>
    <lineage>
        <taxon>Bacteria</taxon>
        <taxon>Pseudomonadati</taxon>
        <taxon>Pseudomonadota</taxon>
        <taxon>Alphaproteobacteria</taxon>
        <taxon>Hyphomicrobiales</taxon>
        <taxon>Phyllobacteriaceae</taxon>
        <taxon>Mesorhizobium</taxon>
    </lineage>
</organism>
<keyword evidence="1" id="KW-0698">rRNA processing</keyword>
<gene>
    <name evidence="1" type="primary">rlmJ</name>
    <name evidence="2" type="ORF">BQ8482_380067</name>
</gene>
<dbReference type="SUPFAM" id="SSF53335">
    <property type="entry name" value="S-adenosyl-L-methionine-dependent methyltransferases"/>
    <property type="match status" value="1"/>
</dbReference>
<protein>
    <recommendedName>
        <fullName evidence="1">Ribosomal RNA large subunit methyltransferase J</fullName>
        <ecNumber evidence="1">2.1.1.266</ecNumber>
    </recommendedName>
    <alternativeName>
        <fullName evidence="1">23S rRNA (adenine(2030)-N6)-methyltransferase</fullName>
    </alternativeName>
    <alternativeName>
        <fullName evidence="1">23S rRNA m6A2030 methyltransferase</fullName>
    </alternativeName>
</protein>
<accession>A0A2P9ARY0</accession>
<keyword evidence="3" id="KW-1185">Reference proteome</keyword>
<comment type="subunit">
    <text evidence="1">Monomer.</text>
</comment>
<dbReference type="InterPro" id="IPR007473">
    <property type="entry name" value="RlmJ"/>
</dbReference>
<keyword evidence="1 2" id="KW-0808">Transferase</keyword>
<feature type="binding site" evidence="1">
    <location>
        <position position="96"/>
    </location>
    <ligand>
        <name>S-adenosyl-L-methionine</name>
        <dbReference type="ChEBI" id="CHEBI:59789"/>
    </ligand>
</feature>
<comment type="catalytic activity">
    <reaction evidence="1">
        <text>adenosine(2030) in 23S rRNA + S-adenosyl-L-methionine = N(6)-methyladenosine(2030) in 23S rRNA + S-adenosyl-L-homocysteine + H(+)</text>
        <dbReference type="Rhea" id="RHEA:43736"/>
        <dbReference type="Rhea" id="RHEA-COMP:10668"/>
        <dbReference type="Rhea" id="RHEA-COMP:10669"/>
        <dbReference type="ChEBI" id="CHEBI:15378"/>
        <dbReference type="ChEBI" id="CHEBI:57856"/>
        <dbReference type="ChEBI" id="CHEBI:59789"/>
        <dbReference type="ChEBI" id="CHEBI:74411"/>
        <dbReference type="ChEBI" id="CHEBI:74449"/>
        <dbReference type="EC" id="2.1.1.266"/>
    </reaction>
</comment>
<feature type="binding site" evidence="1">
    <location>
        <position position="18"/>
    </location>
    <ligand>
        <name>S-adenosyl-L-methionine</name>
        <dbReference type="ChEBI" id="CHEBI:59789"/>
    </ligand>
</feature>
<comment type="similarity">
    <text evidence="1">Belongs to the RlmJ family.</text>
</comment>
<feature type="binding site" evidence="1">
    <location>
        <position position="41"/>
    </location>
    <ligand>
        <name>S-adenosyl-L-methionine</name>
        <dbReference type="ChEBI" id="CHEBI:59789"/>
    </ligand>
</feature>
<evidence type="ECO:0000256" key="1">
    <source>
        <dbReference type="HAMAP-Rule" id="MF_00934"/>
    </source>
</evidence>
<keyword evidence="1" id="KW-0949">S-adenosyl-L-methionine</keyword>
<keyword evidence="1 2" id="KW-0489">Methyltransferase</keyword>
<feature type="binding site" evidence="1">
    <location>
        <begin position="139"/>
        <end position="140"/>
    </location>
    <ligand>
        <name>S-adenosyl-L-methionine</name>
        <dbReference type="ChEBI" id="CHEBI:59789"/>
    </ligand>
</feature>
<dbReference type="GO" id="GO:0005829">
    <property type="term" value="C:cytosol"/>
    <property type="evidence" value="ECO:0007669"/>
    <property type="project" value="TreeGrafter"/>
</dbReference>
<dbReference type="RefSeq" id="WP_123150525.1">
    <property type="nucleotide sequence ID" value="NZ_FUIG01000046.1"/>
</dbReference>
<dbReference type="PANTHER" id="PTHR37426:SF1">
    <property type="entry name" value="RIBOSOMAL RNA LARGE SUBUNIT METHYLTRANSFERASE J"/>
    <property type="match status" value="1"/>
</dbReference>
<dbReference type="InterPro" id="IPR029063">
    <property type="entry name" value="SAM-dependent_MTases_sf"/>
</dbReference>
<evidence type="ECO:0000313" key="2">
    <source>
        <dbReference type="EMBL" id="SJM33884.1"/>
    </source>
</evidence>
<dbReference type="HAMAP" id="MF_00934">
    <property type="entry name" value="23SrRNA_methyltr_J"/>
    <property type="match status" value="1"/>
</dbReference>
<evidence type="ECO:0000313" key="3">
    <source>
        <dbReference type="Proteomes" id="UP000245698"/>
    </source>
</evidence>
<dbReference type="EMBL" id="FUIG01000046">
    <property type="protein sequence ID" value="SJM33884.1"/>
    <property type="molecule type" value="Genomic_DNA"/>
</dbReference>
<dbReference type="GO" id="GO:0036307">
    <property type="term" value="F:23S rRNA (adenine(2030)-N(6))-methyltransferase activity"/>
    <property type="evidence" value="ECO:0007669"/>
    <property type="project" value="UniProtKB-UniRule"/>
</dbReference>
<feature type="binding site" evidence="1">
    <location>
        <position position="160"/>
    </location>
    <ligand>
        <name>S-adenosyl-L-methionine</name>
        <dbReference type="ChEBI" id="CHEBI:59789"/>
    </ligand>
</feature>
<feature type="active site" description="Proton acceptor" evidence="1">
    <location>
        <position position="160"/>
    </location>
</feature>
<keyword evidence="1" id="KW-0694">RNA-binding</keyword>